<reference evidence="2 3" key="1">
    <citation type="submission" date="2019-02" db="EMBL/GenBank/DDBJ databases">
        <authorList>
            <person name="Khodamoradi S."/>
            <person name="Hahnke R.L."/>
            <person name="Kaempfer P."/>
            <person name="Schumann P."/>
            <person name="Rohde M."/>
            <person name="Steinert M."/>
            <person name="Luzhetskyy A."/>
            <person name="Wink J."/>
            <person name="Ruckert C."/>
        </authorList>
    </citation>
    <scope>NUCLEOTIDE SEQUENCE [LARGE SCALE GENOMIC DNA]</scope>
    <source>
        <strain evidence="2 3">M2</strain>
    </source>
</reference>
<dbReference type="RefSeq" id="WP_242677192.1">
    <property type="nucleotide sequence ID" value="NZ_CP036455.1"/>
</dbReference>
<name>A0A4P6PVP5_9ACTN</name>
<sequence>MAAHGGRAERPDEVRAAGRPPVLGVDVGGVIIDRVAEDHDTSFFGETPMRTPAVEGAFEAIAVLAADPFQGRVHLVSKAKLATADRTRRWLSLHAFTGRTGVPETNLHFVLERADKAPVCRRLGITDFVDDRLDVLRHLGTVPGRYLFTGGGGDAEAPDELPEWAERAATWPELIAAIRRSVARR</sequence>
<evidence type="ECO:0000256" key="1">
    <source>
        <dbReference type="SAM" id="MobiDB-lite"/>
    </source>
</evidence>
<feature type="compositionally biased region" description="Basic and acidic residues" evidence="1">
    <location>
        <begin position="1"/>
        <end position="16"/>
    </location>
</feature>
<proteinExistence type="predicted"/>
<dbReference type="KEGG" id="strr:EKD16_01680"/>
<organism evidence="2 3">
    <name type="scientific">Streptomonospora litoralis</name>
    <dbReference type="NCBI Taxonomy" id="2498135"/>
    <lineage>
        <taxon>Bacteria</taxon>
        <taxon>Bacillati</taxon>
        <taxon>Actinomycetota</taxon>
        <taxon>Actinomycetes</taxon>
        <taxon>Streptosporangiales</taxon>
        <taxon>Nocardiopsidaceae</taxon>
        <taxon>Streptomonospora</taxon>
    </lineage>
</organism>
<accession>A0A4P6PVP5</accession>
<keyword evidence="3" id="KW-1185">Reference proteome</keyword>
<dbReference type="EMBL" id="CP036455">
    <property type="protein sequence ID" value="QBI52153.1"/>
    <property type="molecule type" value="Genomic_DNA"/>
</dbReference>
<evidence type="ECO:0000313" key="3">
    <source>
        <dbReference type="Proteomes" id="UP000292235"/>
    </source>
</evidence>
<dbReference type="Proteomes" id="UP000292235">
    <property type="component" value="Chromosome"/>
</dbReference>
<protein>
    <submittedName>
        <fullName evidence="2">Uncharacterized protein</fullName>
    </submittedName>
</protein>
<evidence type="ECO:0000313" key="2">
    <source>
        <dbReference type="EMBL" id="QBI52153.1"/>
    </source>
</evidence>
<feature type="region of interest" description="Disordered" evidence="1">
    <location>
        <begin position="1"/>
        <end position="20"/>
    </location>
</feature>
<gene>
    <name evidence="2" type="ORF">EKD16_01680</name>
</gene>
<dbReference type="AlphaFoldDB" id="A0A4P6PVP5"/>